<dbReference type="RefSeq" id="XP_005793396.1">
    <property type="nucleotide sequence ID" value="XM_005793339.1"/>
</dbReference>
<name>A0A0D3KYY2_EMIH1</name>
<dbReference type="Proteomes" id="UP000013827">
    <property type="component" value="Unassembled WGS sequence"/>
</dbReference>
<dbReference type="GO" id="GO:0016036">
    <property type="term" value="P:cellular response to phosphate starvation"/>
    <property type="evidence" value="ECO:0007669"/>
    <property type="project" value="TreeGrafter"/>
</dbReference>
<reference evidence="6" key="2">
    <citation type="submission" date="2024-10" db="UniProtKB">
        <authorList>
            <consortium name="EnsemblProtists"/>
        </authorList>
    </citation>
    <scope>IDENTIFICATION</scope>
</reference>
<protein>
    <recommendedName>
        <fullName evidence="5">EXS domain-containing protein</fullName>
    </recommendedName>
</protein>
<dbReference type="PROSITE" id="PS51380">
    <property type="entry name" value="EXS"/>
    <property type="match status" value="1"/>
</dbReference>
<reference evidence="7" key="1">
    <citation type="journal article" date="2013" name="Nature">
        <title>Pan genome of the phytoplankton Emiliania underpins its global distribution.</title>
        <authorList>
            <person name="Read B.A."/>
            <person name="Kegel J."/>
            <person name="Klute M.J."/>
            <person name="Kuo A."/>
            <person name="Lefebvre S.C."/>
            <person name="Maumus F."/>
            <person name="Mayer C."/>
            <person name="Miller J."/>
            <person name="Monier A."/>
            <person name="Salamov A."/>
            <person name="Young J."/>
            <person name="Aguilar M."/>
            <person name="Claverie J.M."/>
            <person name="Frickenhaus S."/>
            <person name="Gonzalez K."/>
            <person name="Herman E.K."/>
            <person name="Lin Y.C."/>
            <person name="Napier J."/>
            <person name="Ogata H."/>
            <person name="Sarno A.F."/>
            <person name="Shmutz J."/>
            <person name="Schroeder D."/>
            <person name="de Vargas C."/>
            <person name="Verret F."/>
            <person name="von Dassow P."/>
            <person name="Valentin K."/>
            <person name="Van de Peer Y."/>
            <person name="Wheeler G."/>
            <person name="Dacks J.B."/>
            <person name="Delwiche C.F."/>
            <person name="Dyhrman S.T."/>
            <person name="Glockner G."/>
            <person name="John U."/>
            <person name="Richards T."/>
            <person name="Worden A.Z."/>
            <person name="Zhang X."/>
            <person name="Grigoriev I.V."/>
            <person name="Allen A.E."/>
            <person name="Bidle K."/>
            <person name="Borodovsky M."/>
            <person name="Bowler C."/>
            <person name="Brownlee C."/>
            <person name="Cock J.M."/>
            <person name="Elias M."/>
            <person name="Gladyshev V.N."/>
            <person name="Groth M."/>
            <person name="Guda C."/>
            <person name="Hadaegh A."/>
            <person name="Iglesias-Rodriguez M.D."/>
            <person name="Jenkins J."/>
            <person name="Jones B.M."/>
            <person name="Lawson T."/>
            <person name="Leese F."/>
            <person name="Lindquist E."/>
            <person name="Lobanov A."/>
            <person name="Lomsadze A."/>
            <person name="Malik S.B."/>
            <person name="Marsh M.E."/>
            <person name="Mackinder L."/>
            <person name="Mock T."/>
            <person name="Mueller-Roeber B."/>
            <person name="Pagarete A."/>
            <person name="Parker M."/>
            <person name="Probert I."/>
            <person name="Quesneville H."/>
            <person name="Raines C."/>
            <person name="Rensing S.A."/>
            <person name="Riano-Pachon D.M."/>
            <person name="Richier S."/>
            <person name="Rokitta S."/>
            <person name="Shiraiwa Y."/>
            <person name="Soanes D.M."/>
            <person name="van der Giezen M."/>
            <person name="Wahlund T.M."/>
            <person name="Williams B."/>
            <person name="Wilson W."/>
            <person name="Wolfe G."/>
            <person name="Wurch L.L."/>
        </authorList>
    </citation>
    <scope>NUCLEOTIDE SEQUENCE</scope>
</reference>
<accession>A0A0D3KYY2</accession>
<dbReference type="GO" id="GO:0005794">
    <property type="term" value="C:Golgi apparatus"/>
    <property type="evidence" value="ECO:0007669"/>
    <property type="project" value="TreeGrafter"/>
</dbReference>
<evidence type="ECO:0000259" key="5">
    <source>
        <dbReference type="PROSITE" id="PS51380"/>
    </source>
</evidence>
<dbReference type="Pfam" id="PF03124">
    <property type="entry name" value="EXS"/>
    <property type="match status" value="1"/>
</dbReference>
<organism evidence="6 7">
    <name type="scientific">Emiliania huxleyi (strain CCMP1516)</name>
    <dbReference type="NCBI Taxonomy" id="280463"/>
    <lineage>
        <taxon>Eukaryota</taxon>
        <taxon>Haptista</taxon>
        <taxon>Haptophyta</taxon>
        <taxon>Prymnesiophyceae</taxon>
        <taxon>Isochrysidales</taxon>
        <taxon>Noelaerhabdaceae</taxon>
        <taxon>Emiliania</taxon>
    </lineage>
</organism>
<evidence type="ECO:0000256" key="2">
    <source>
        <dbReference type="ARBA" id="ARBA00022692"/>
    </source>
</evidence>
<dbReference type="AlphaFoldDB" id="A0A0D3KYY2"/>
<evidence type="ECO:0000256" key="3">
    <source>
        <dbReference type="ARBA" id="ARBA00022989"/>
    </source>
</evidence>
<evidence type="ECO:0000313" key="7">
    <source>
        <dbReference type="Proteomes" id="UP000013827"/>
    </source>
</evidence>
<dbReference type="InterPro" id="IPR004342">
    <property type="entry name" value="EXS_C"/>
</dbReference>
<dbReference type="GeneID" id="17286240"/>
<evidence type="ECO:0000256" key="4">
    <source>
        <dbReference type="ARBA" id="ARBA00023136"/>
    </source>
</evidence>
<dbReference type="EnsemblProtists" id="EOD40967">
    <property type="protein sequence ID" value="EOD40967"/>
    <property type="gene ID" value="EMIHUDRAFT_250941"/>
</dbReference>
<dbReference type="KEGG" id="ehx:EMIHUDRAFT_250941"/>
<feature type="domain" description="EXS" evidence="5">
    <location>
        <begin position="1"/>
        <end position="124"/>
    </location>
</feature>
<dbReference type="GO" id="GO:0000822">
    <property type="term" value="F:inositol hexakisphosphate binding"/>
    <property type="evidence" value="ECO:0007669"/>
    <property type="project" value="TreeGrafter"/>
</dbReference>
<comment type="subcellular location">
    <subcellularLocation>
        <location evidence="1">Membrane</location>
        <topology evidence="1">Multi-pass membrane protein</topology>
    </subcellularLocation>
</comment>
<dbReference type="PANTHER" id="PTHR10783">
    <property type="entry name" value="XENOTROPIC AND POLYTROPIC RETROVIRUS RECEPTOR 1-RELATED"/>
    <property type="match status" value="1"/>
</dbReference>
<dbReference type="GO" id="GO:0006817">
    <property type="term" value="P:phosphate ion transport"/>
    <property type="evidence" value="ECO:0007669"/>
    <property type="project" value="TreeGrafter"/>
</dbReference>
<keyword evidence="7" id="KW-1185">Reference proteome</keyword>
<keyword evidence="4" id="KW-0472">Membrane</keyword>
<evidence type="ECO:0000256" key="1">
    <source>
        <dbReference type="ARBA" id="ARBA00004141"/>
    </source>
</evidence>
<dbReference type="GO" id="GO:0005886">
    <property type="term" value="C:plasma membrane"/>
    <property type="evidence" value="ECO:0007669"/>
    <property type="project" value="TreeGrafter"/>
</dbReference>
<keyword evidence="2" id="KW-0812">Transmembrane</keyword>
<dbReference type="PANTHER" id="PTHR10783:SF103">
    <property type="entry name" value="SOLUTE CARRIER FAMILY 53 MEMBER 1"/>
    <property type="match status" value="1"/>
</dbReference>
<evidence type="ECO:0000313" key="6">
    <source>
        <dbReference type="EnsemblProtists" id="EOD40967"/>
    </source>
</evidence>
<dbReference type="HOGENOM" id="CLU_1597512_0_0_1"/>
<proteinExistence type="predicted"/>
<sequence length="167" mass="18666">MVFRSHRAYYGAIAADLVLRFGWAATLAAVGAEQIPRYHHHHHAHAPPPASPDWLHETLQHATPASEFLAWALQTLVIGLELVRRCFWAVLRLEAEHLYNTEGFRRIDNVPMHFDRKAQEERPELEPKSRVQLLLELGSYLLLLAALATLSAVTRGLEGGSPGSPSP</sequence>
<keyword evidence="3" id="KW-1133">Transmembrane helix</keyword>